<organism evidence="2 3">
    <name type="scientific">Sanguibacter suaedae</name>
    <dbReference type="NCBI Taxonomy" id="2795737"/>
    <lineage>
        <taxon>Bacteria</taxon>
        <taxon>Bacillati</taxon>
        <taxon>Actinomycetota</taxon>
        <taxon>Actinomycetes</taxon>
        <taxon>Micrococcales</taxon>
        <taxon>Sanguibacteraceae</taxon>
        <taxon>Sanguibacter</taxon>
    </lineage>
</organism>
<accession>A0A934I5F5</accession>
<keyword evidence="1" id="KW-0472">Membrane</keyword>
<dbReference type="Proteomes" id="UP000602087">
    <property type="component" value="Unassembled WGS sequence"/>
</dbReference>
<dbReference type="EMBL" id="JAEINH010000001">
    <property type="protein sequence ID" value="MBI9113522.1"/>
    <property type="molecule type" value="Genomic_DNA"/>
</dbReference>
<keyword evidence="3" id="KW-1185">Reference proteome</keyword>
<keyword evidence="1" id="KW-1133">Transmembrane helix</keyword>
<keyword evidence="1" id="KW-0812">Transmembrane</keyword>
<evidence type="ECO:0000313" key="3">
    <source>
        <dbReference type="Proteomes" id="UP000602087"/>
    </source>
</evidence>
<evidence type="ECO:0000256" key="1">
    <source>
        <dbReference type="SAM" id="Phobius"/>
    </source>
</evidence>
<reference evidence="2" key="1">
    <citation type="submission" date="2020-12" db="EMBL/GenBank/DDBJ databases">
        <title>Sanguibacter suaedae sp. nov., isolated from Suaeda aralocaspica.</title>
        <authorList>
            <person name="Ma Q."/>
        </authorList>
    </citation>
    <scope>NUCLEOTIDE SEQUENCE</scope>
    <source>
        <strain evidence="2">YZGR15</strain>
    </source>
</reference>
<proteinExistence type="predicted"/>
<name>A0A934I5F5_9MICO</name>
<sequence length="47" mass="4708">MHIASALTGSAATLSDLAGPLGLGALAVAAAVAVVLLVWRFFPEDRS</sequence>
<protein>
    <submittedName>
        <fullName evidence="2">Uncharacterized protein</fullName>
    </submittedName>
</protein>
<comment type="caution">
    <text evidence="2">The sequence shown here is derived from an EMBL/GenBank/DDBJ whole genome shotgun (WGS) entry which is preliminary data.</text>
</comment>
<gene>
    <name evidence="2" type="ORF">JAV76_00660</name>
</gene>
<dbReference type="AlphaFoldDB" id="A0A934I5F5"/>
<feature type="transmembrane region" description="Helical" evidence="1">
    <location>
        <begin position="20"/>
        <end position="42"/>
    </location>
</feature>
<dbReference type="RefSeq" id="WP_198732093.1">
    <property type="nucleotide sequence ID" value="NZ_JAEINH010000001.1"/>
</dbReference>
<evidence type="ECO:0000313" key="2">
    <source>
        <dbReference type="EMBL" id="MBI9113522.1"/>
    </source>
</evidence>